<organism evidence="2 3">
    <name type="scientific">Paraburkholderia youngii</name>
    <dbReference type="NCBI Taxonomy" id="2782701"/>
    <lineage>
        <taxon>Bacteria</taxon>
        <taxon>Pseudomonadati</taxon>
        <taxon>Pseudomonadota</taxon>
        <taxon>Betaproteobacteria</taxon>
        <taxon>Burkholderiales</taxon>
        <taxon>Burkholderiaceae</taxon>
        <taxon>Paraburkholderia</taxon>
    </lineage>
</organism>
<evidence type="ECO:0000313" key="3">
    <source>
        <dbReference type="Proteomes" id="UP000821598"/>
    </source>
</evidence>
<reference evidence="2 3" key="1">
    <citation type="submission" date="2019-08" db="EMBL/GenBank/DDBJ databases">
        <title>Paraburkholderia simonii sp. nov. and P. youngii sp. nov. Brazilian and Mexican Mimosa-associated rhizobia.</title>
        <authorList>
            <person name="Mavima L."/>
            <person name="Beukes C.W."/>
            <person name="Palmer M."/>
            <person name="De Meyer S.E."/>
            <person name="James E.K."/>
            <person name="Maluk M."/>
            <person name="Avontuur J.R."/>
            <person name="Chan W.Y."/>
            <person name="Venter S.N."/>
            <person name="Steenkamp E.T."/>
        </authorList>
    </citation>
    <scope>NUCLEOTIDE SEQUENCE [LARGE SCALE GENOMIC DNA]</scope>
    <source>
        <strain evidence="2 3">JPY454</strain>
    </source>
</reference>
<feature type="signal peptide" evidence="1">
    <location>
        <begin position="1"/>
        <end position="22"/>
    </location>
</feature>
<proteinExistence type="predicted"/>
<gene>
    <name evidence="2" type="ORF">FSB64_36605</name>
</gene>
<keyword evidence="3" id="KW-1185">Reference proteome</keyword>
<feature type="chain" id="PRO_5045657931" evidence="1">
    <location>
        <begin position="23"/>
        <end position="171"/>
    </location>
</feature>
<dbReference type="RefSeq" id="WP_176369564.1">
    <property type="nucleotide sequence ID" value="NZ_VOMC01000065.1"/>
</dbReference>
<name>A0ABX2NXH7_9BURK</name>
<sequence>MMHSISRVISPFLVAGAFMASAQAETAPVQERLDAALYKDGVQIVTGTSIIGNDGKAAFVISNGENIGYGHCTKVGNTTTLRSESAFVGRALFIAPAMVDGNKAMVSVSVQDTEFVGKSEDGPADCRSEVANKKGLIVEKRNVVVADGQTIDVPLGDSHYRLVLKLHNVAL</sequence>
<protein>
    <submittedName>
        <fullName evidence="2">Uncharacterized protein</fullName>
    </submittedName>
</protein>
<keyword evidence="1" id="KW-0732">Signal</keyword>
<dbReference type="EMBL" id="VOMC01000065">
    <property type="protein sequence ID" value="NVI09134.1"/>
    <property type="molecule type" value="Genomic_DNA"/>
</dbReference>
<dbReference type="Proteomes" id="UP000821598">
    <property type="component" value="Unassembled WGS sequence"/>
</dbReference>
<comment type="caution">
    <text evidence="2">The sequence shown here is derived from an EMBL/GenBank/DDBJ whole genome shotgun (WGS) entry which is preliminary data.</text>
</comment>
<accession>A0ABX2NXH7</accession>
<evidence type="ECO:0000313" key="2">
    <source>
        <dbReference type="EMBL" id="NVI09134.1"/>
    </source>
</evidence>
<evidence type="ECO:0000256" key="1">
    <source>
        <dbReference type="SAM" id="SignalP"/>
    </source>
</evidence>